<feature type="binding site" evidence="3">
    <location>
        <position position="449"/>
    </location>
    <ligand>
        <name>substrate</name>
    </ligand>
</feature>
<protein>
    <submittedName>
        <fullName evidence="5">Sucrose phosphorylase</fullName>
        <ecNumber evidence="5">2.4.1.7</ecNumber>
    </submittedName>
</protein>
<feature type="binding site" evidence="3">
    <location>
        <position position="140"/>
    </location>
    <ligand>
        <name>substrate</name>
    </ligand>
</feature>
<evidence type="ECO:0000256" key="1">
    <source>
        <dbReference type="ARBA" id="ARBA00022676"/>
    </source>
</evidence>
<gene>
    <name evidence="5" type="primary">gtfA</name>
    <name evidence="5" type="ORF">KOR42_11530</name>
</gene>
<dbReference type="InterPro" id="IPR013780">
    <property type="entry name" value="Glyco_hydro_b"/>
</dbReference>
<dbReference type="Pfam" id="PF00128">
    <property type="entry name" value="Alpha-amylase"/>
    <property type="match status" value="1"/>
</dbReference>
<feature type="binding site" evidence="3">
    <location>
        <begin position="342"/>
        <end position="343"/>
    </location>
    <ligand>
        <name>substrate</name>
    </ligand>
</feature>
<sequence length="579" mass="66059">MNEPESSPYLHRLRNHCDLLYPNIPPEDVSKRIEEVLEGVKKPRSSGNGLWSSQDAILITYGDSIQRSEESPLETLHQFLRQTVKSDINSVHILPFCPYSSDDGFAVIDYREINPELGDWDDVDRVSSDYRLMADLVINHVSSESEWFKNYQAGKSPGAGFFVEVDPNADLTSVVRPRASSLLREVQTADGSRYVWCTFSHDQVDLNFRNFDVFIEFLKIIRIYLDHGVEILRLDAIGYLWKKIGTTCIHLPETHEMVRFLRTVLDEYAPGTVLITETNVPNQENLTYFGNGNEAHIIYNFSLAPLLLHALLAGTSKYLKAWMMSMPPAPMGCTYLNFTASHDGIGMRPAEGLLSDDEQSEMVSTIEKFGGQLSTRKLGDGTEKVYELNVSLFDALQGTLEGLDRFQIDRFICSQTIMMALEGIPAFYIHSLVATPNDTELVEKTGRARSINRHQWDADALEKLLSDPQSPQSRVSNEILRRMRIRSRQPAFDPSAVQFTLHLKTHFFGFWRQSRDRRQSIFAVNNVTSRRRSLNLSDLNLIVTDDWFDLLSGEHFDDRTQKIALAPYQTLWITNWSGD</sequence>
<dbReference type="PIRSF" id="PIRSF003059">
    <property type="entry name" value="Sucrose_phosphorylase"/>
    <property type="match status" value="1"/>
</dbReference>
<evidence type="ECO:0000256" key="2">
    <source>
        <dbReference type="ARBA" id="ARBA00022679"/>
    </source>
</evidence>
<feature type="domain" description="Glycosyl hydrolase family 13 catalytic" evidence="4">
    <location>
        <begin position="59"/>
        <end position="407"/>
    </location>
</feature>
<evidence type="ECO:0000313" key="5">
    <source>
        <dbReference type="EMBL" id="TWT57786.1"/>
    </source>
</evidence>
<reference evidence="5 6" key="1">
    <citation type="submission" date="2019-02" db="EMBL/GenBank/DDBJ databases">
        <title>Deep-cultivation of Planctomycetes and their phenomic and genomic characterization uncovers novel biology.</title>
        <authorList>
            <person name="Wiegand S."/>
            <person name="Jogler M."/>
            <person name="Boedeker C."/>
            <person name="Pinto D."/>
            <person name="Vollmers J."/>
            <person name="Rivas-Marin E."/>
            <person name="Kohn T."/>
            <person name="Peeters S.H."/>
            <person name="Heuer A."/>
            <person name="Rast P."/>
            <person name="Oberbeckmann S."/>
            <person name="Bunk B."/>
            <person name="Jeske O."/>
            <person name="Meyerdierks A."/>
            <person name="Storesund J.E."/>
            <person name="Kallscheuer N."/>
            <person name="Luecker S."/>
            <person name="Lage O.M."/>
            <person name="Pohl T."/>
            <person name="Merkel B.J."/>
            <person name="Hornburger P."/>
            <person name="Mueller R.-W."/>
            <person name="Bruemmer F."/>
            <person name="Labrenz M."/>
            <person name="Spormann A.M."/>
            <person name="Op Den Camp H."/>
            <person name="Overmann J."/>
            <person name="Amann R."/>
            <person name="Jetten M.S.M."/>
            <person name="Mascher T."/>
            <person name="Medema M.H."/>
            <person name="Devos D.P."/>
            <person name="Kaster A.-K."/>
            <person name="Ovreas L."/>
            <person name="Rohde M."/>
            <person name="Galperin M.Y."/>
            <person name="Jogler C."/>
        </authorList>
    </citation>
    <scope>NUCLEOTIDE SEQUENCE [LARGE SCALE GENOMIC DNA]</scope>
    <source>
        <strain evidence="5 6">KOR42</strain>
    </source>
</reference>
<evidence type="ECO:0000256" key="3">
    <source>
        <dbReference type="PIRSR" id="PIRSR003059-2"/>
    </source>
</evidence>
<dbReference type="Proteomes" id="UP000317243">
    <property type="component" value="Unassembled WGS sequence"/>
</dbReference>
<dbReference type="InterPro" id="IPR017853">
    <property type="entry name" value="GH"/>
</dbReference>
<dbReference type="PANTHER" id="PTHR38784">
    <property type="entry name" value="SUCROSE PHOSPHORYLASE"/>
    <property type="match status" value="1"/>
</dbReference>
<dbReference type="SUPFAM" id="SSF51011">
    <property type="entry name" value="Glycosyl hydrolase domain"/>
    <property type="match status" value="1"/>
</dbReference>
<dbReference type="InterPro" id="IPR006047">
    <property type="entry name" value="GH13_cat_dom"/>
</dbReference>
<dbReference type="CDD" id="cd11356">
    <property type="entry name" value="AmyAc_Sucrose_phosphorylase-like_1"/>
    <property type="match status" value="1"/>
</dbReference>
<feature type="binding site" evidence="3">
    <location>
        <begin position="233"/>
        <end position="235"/>
    </location>
    <ligand>
        <name>substrate</name>
    </ligand>
</feature>
<dbReference type="OrthoDB" id="9805159at2"/>
<evidence type="ECO:0000259" key="4">
    <source>
        <dbReference type="SMART" id="SM00642"/>
    </source>
</evidence>
<accession>A0A5C5X469</accession>
<dbReference type="Gene3D" id="2.60.40.1180">
    <property type="entry name" value="Golgi alpha-mannosidase II"/>
    <property type="match status" value="1"/>
</dbReference>
<dbReference type="Gene3D" id="3.90.400.10">
    <property type="entry name" value="Oligo-1,6-glucosidase, Domain 2"/>
    <property type="match status" value="1"/>
</dbReference>
<keyword evidence="2 5" id="KW-0808">Transferase</keyword>
<dbReference type="SMART" id="SM00642">
    <property type="entry name" value="Aamy"/>
    <property type="match status" value="1"/>
</dbReference>
<dbReference type="InterPro" id="IPR045857">
    <property type="entry name" value="O16G_dom_2"/>
</dbReference>
<dbReference type="SUPFAM" id="SSF51445">
    <property type="entry name" value="(Trans)glycosidases"/>
    <property type="match status" value="1"/>
</dbReference>
<dbReference type="RefSeq" id="WP_146507733.1">
    <property type="nucleotide sequence ID" value="NZ_SIHI01000001.1"/>
</dbReference>
<keyword evidence="6" id="KW-1185">Reference proteome</keyword>
<proteinExistence type="predicted"/>
<dbReference type="Gene3D" id="3.20.20.80">
    <property type="entry name" value="Glycosidases"/>
    <property type="match status" value="1"/>
</dbReference>
<dbReference type="GO" id="GO:0009018">
    <property type="term" value="F:sucrose phosphorylase activity"/>
    <property type="evidence" value="ECO:0007669"/>
    <property type="project" value="UniProtKB-EC"/>
</dbReference>
<name>A0A5C5X469_9PLAN</name>
<feature type="binding site" evidence="3">
    <location>
        <position position="102"/>
    </location>
    <ligand>
        <name>substrate</name>
    </ligand>
</feature>
<dbReference type="GO" id="GO:0005975">
    <property type="term" value="P:carbohydrate metabolic process"/>
    <property type="evidence" value="ECO:0007669"/>
    <property type="project" value="InterPro"/>
</dbReference>
<dbReference type="EC" id="2.4.1.7" evidence="5"/>
<dbReference type="PANTHER" id="PTHR38784:SF1">
    <property type="entry name" value="SUCROSE PHOSPHORYLASE"/>
    <property type="match status" value="1"/>
</dbReference>
<evidence type="ECO:0000313" key="6">
    <source>
        <dbReference type="Proteomes" id="UP000317243"/>
    </source>
</evidence>
<dbReference type="InterPro" id="IPR016377">
    <property type="entry name" value="Sucrose_GGa_phosphorylase-rel"/>
</dbReference>
<keyword evidence="1 5" id="KW-0328">Glycosyltransferase</keyword>
<comment type="caution">
    <text evidence="5">The sequence shown here is derived from an EMBL/GenBank/DDBJ whole genome shotgun (WGS) entry which is preliminary data.</text>
</comment>
<organism evidence="5 6">
    <name type="scientific">Thalassoglobus neptunius</name>
    <dbReference type="NCBI Taxonomy" id="1938619"/>
    <lineage>
        <taxon>Bacteria</taxon>
        <taxon>Pseudomonadati</taxon>
        <taxon>Planctomycetota</taxon>
        <taxon>Planctomycetia</taxon>
        <taxon>Planctomycetales</taxon>
        <taxon>Planctomycetaceae</taxon>
        <taxon>Thalassoglobus</taxon>
    </lineage>
</organism>
<dbReference type="InterPro" id="IPR033746">
    <property type="entry name" value="GGa_phosphorylase"/>
</dbReference>
<dbReference type="EMBL" id="SIHI01000001">
    <property type="protein sequence ID" value="TWT57786.1"/>
    <property type="molecule type" value="Genomic_DNA"/>
</dbReference>
<dbReference type="AlphaFoldDB" id="A0A5C5X469"/>